<dbReference type="Gene3D" id="3.40.390.10">
    <property type="entry name" value="Collagenase (Catalytic Domain)"/>
    <property type="match status" value="1"/>
</dbReference>
<dbReference type="InterPro" id="IPR003961">
    <property type="entry name" value="FN3_dom"/>
</dbReference>
<dbReference type="PANTHER" id="PTHR46708">
    <property type="entry name" value="TENASCIN"/>
    <property type="match status" value="1"/>
</dbReference>
<dbReference type="EMBL" id="CP050063">
    <property type="protein sequence ID" value="QIP14553.1"/>
    <property type="molecule type" value="Genomic_DNA"/>
</dbReference>
<dbReference type="CDD" id="cd00063">
    <property type="entry name" value="FN3"/>
    <property type="match status" value="5"/>
</dbReference>
<keyword evidence="1" id="KW-0677">Repeat</keyword>
<protein>
    <recommendedName>
        <fullName evidence="2">Fibronectin type-III domain-containing protein</fullName>
    </recommendedName>
</protein>
<dbReference type="Pfam" id="PF00041">
    <property type="entry name" value="fn3"/>
    <property type="match status" value="3"/>
</dbReference>
<keyword evidence="4" id="KW-1185">Reference proteome</keyword>
<dbReference type="SUPFAM" id="SSF49265">
    <property type="entry name" value="Fibronectin type III"/>
    <property type="match status" value="4"/>
</dbReference>
<dbReference type="SMART" id="SM00060">
    <property type="entry name" value="FN3"/>
    <property type="match status" value="8"/>
</dbReference>
<dbReference type="Proteomes" id="UP000501802">
    <property type="component" value="Chromosome"/>
</dbReference>
<feature type="domain" description="Fibronectin type-III" evidence="2">
    <location>
        <begin position="964"/>
        <end position="1058"/>
    </location>
</feature>
<sequence length="1127" mass="122769">MNVKFYQQLIILIGCLFWLTLTQLVVAQSVTQPVLPFCGTPSLTPAQSLSLGQLARLALQRKRASGAAPTAITYVPIRPHIVRRSDGSADFNLTRLNQVMAVTNSYYLLNGFGIQFYFAGTTPDYIDDDDLYNVFPFPEGNTVDGRDATDALNQYYVTHFTNPGVGGFARFPLDDIGTTRSFIGTNGGDSDLGNRLIPHELGHTFSVLHTFGYSNGEYPTDELVTRGAGANCTTAGDEICDTPADPYHIAGAYVTDLNGCPQYNPGSTARDANGDLYAPSITNIMSYYFPCTHDFTPGQYDRMQAGLALRQTHTSYSLSHPPTNVASPTNVAVSLNGIAITITWQDNATNEMGYFVERSSTSATEGFAPIGGVGPDETTFVDYDTRLRMHYYYRIRPSNSTTGSLSPTADIATPRTTDPVTGLTTTNITDNTAQLNWNSLGNNVTYDVQWRAIGSTGWNELVRLPQTSVTISSLSGYSSFEWRVKASDQDTYSGPVTFTTLCPMPVTYSFSVIPARVSAAISWNAFSPASILQWRAVGSATWNTSSTLTNTSSYTLTGLTPDTQYEWRVQGVCSATATSEFTDPLTFTTYACVTPQYPSSSPRAEAANLSWFMPYNESGRTYTVRFRPVGTTNWTAVSSLTTTTCSLTGLANNTTYEWQAKSVCSVTDESAYSLLSTFTTYCPAVPIGLSSTPTATGVTLGWVNANALEPGSTIELQYRSVGNPTWNLVTETARYGYSSRQLTGLMPNTTYEWRVRIACSAAAQSDYTATMMFTTGCYAPNPNNLSTDLISSSSARLNWYNPTDPGTQFDLRYRAVGEANWVTISNVSSATTGGNYSISGLSNQTTYEWQIRTLCSQTESSTFSAGPNFVTQCKSPDYLTQTPLVTSAFLSWGQAGVDVSYEVFYRLAGTSAWTTVSNLTSTHTVISGLTGNTSYEWQVRSQCTNGINAAPSGINTFTTFTCSTPYNLNVTNLTMTTARLNWSFANADAGTRYEGRYRVVGATDWITLSNLSSDQGQGYFDLSGLAIDTQYEWQIQTRCSSTESSAFTSSNTFKTLPVCTSMYTVKTGSWNDASVWSCGRLPLSTDPVQIKHLVTVPSNYLGSVLSITYDAGQKLQFNFGSRLKMGQ</sequence>
<dbReference type="KEGG" id="spib:G8759_19020"/>
<dbReference type="InterPro" id="IPR050991">
    <property type="entry name" value="ECM_Regulatory_Proteins"/>
</dbReference>
<name>A0A6G9AQR2_9BACT</name>
<evidence type="ECO:0000259" key="2">
    <source>
        <dbReference type="PROSITE" id="PS50853"/>
    </source>
</evidence>
<feature type="domain" description="Fibronectin type-III" evidence="2">
    <location>
        <begin position="502"/>
        <end position="592"/>
    </location>
</feature>
<feature type="domain" description="Fibronectin type-III" evidence="2">
    <location>
        <begin position="321"/>
        <end position="420"/>
    </location>
</feature>
<dbReference type="PANTHER" id="PTHR46708:SF2">
    <property type="entry name" value="FIBRONECTIN TYPE-III DOMAIN-CONTAINING PROTEIN"/>
    <property type="match status" value="1"/>
</dbReference>
<dbReference type="InterPro" id="IPR036116">
    <property type="entry name" value="FN3_sf"/>
</dbReference>
<dbReference type="SUPFAM" id="SSF55486">
    <property type="entry name" value="Metalloproteases ('zincins'), catalytic domain"/>
    <property type="match status" value="1"/>
</dbReference>
<evidence type="ECO:0000313" key="4">
    <source>
        <dbReference type="Proteomes" id="UP000501802"/>
    </source>
</evidence>
<proteinExistence type="predicted"/>
<dbReference type="AlphaFoldDB" id="A0A6G9AQR2"/>
<dbReference type="InterPro" id="IPR013783">
    <property type="entry name" value="Ig-like_fold"/>
</dbReference>
<reference evidence="3 4" key="1">
    <citation type="submission" date="2020-03" db="EMBL/GenBank/DDBJ databases">
        <authorList>
            <person name="Kim M.K."/>
        </authorList>
    </citation>
    <scope>NUCLEOTIDE SEQUENCE [LARGE SCALE GENOMIC DNA]</scope>
    <source>
        <strain evidence="3 4">BT328</strain>
    </source>
</reference>
<dbReference type="Gene3D" id="2.60.40.10">
    <property type="entry name" value="Immunoglobulins"/>
    <property type="match status" value="8"/>
</dbReference>
<dbReference type="PROSITE" id="PS50853">
    <property type="entry name" value="FN3"/>
    <property type="match status" value="5"/>
</dbReference>
<evidence type="ECO:0000256" key="1">
    <source>
        <dbReference type="ARBA" id="ARBA00022737"/>
    </source>
</evidence>
<gene>
    <name evidence="3" type="ORF">G8759_19020</name>
</gene>
<feature type="domain" description="Fibronectin type-III" evidence="2">
    <location>
        <begin position="781"/>
        <end position="876"/>
    </location>
</feature>
<feature type="domain" description="Fibronectin type-III" evidence="2">
    <location>
        <begin position="594"/>
        <end position="683"/>
    </location>
</feature>
<dbReference type="GO" id="GO:0008237">
    <property type="term" value="F:metallopeptidase activity"/>
    <property type="evidence" value="ECO:0007669"/>
    <property type="project" value="InterPro"/>
</dbReference>
<evidence type="ECO:0000313" key="3">
    <source>
        <dbReference type="EMBL" id="QIP14553.1"/>
    </source>
</evidence>
<accession>A0A6G9AQR2</accession>
<dbReference type="RefSeq" id="WP_167210837.1">
    <property type="nucleotide sequence ID" value="NZ_CP050063.1"/>
</dbReference>
<dbReference type="PROSITE" id="PS51257">
    <property type="entry name" value="PROKAR_LIPOPROTEIN"/>
    <property type="match status" value="1"/>
</dbReference>
<dbReference type="InterPro" id="IPR024079">
    <property type="entry name" value="MetalloPept_cat_dom_sf"/>
</dbReference>
<organism evidence="3 4">
    <name type="scientific">Spirosoma aureum</name>
    <dbReference type="NCBI Taxonomy" id="2692134"/>
    <lineage>
        <taxon>Bacteria</taxon>
        <taxon>Pseudomonadati</taxon>
        <taxon>Bacteroidota</taxon>
        <taxon>Cytophagia</taxon>
        <taxon>Cytophagales</taxon>
        <taxon>Cytophagaceae</taxon>
        <taxon>Spirosoma</taxon>
    </lineage>
</organism>